<sequence>MRSLDLSARIAAVVLGVLVIVAALSALTGLGGDPSALAGGRLEPPSPEHWLGTDGLGRSELARLLQGIGTTLVLSAVAVLLTSIIAVLLGVVAGYFGGLFGDGIMRVVDVLYSFPALVLAILVAALLGPGRTAALASIVLITVPLMTRMVRIGAASVARRDFVTAARISGVPAWRIMLRHVLPNVAGTVVVQGSYALSLGILIEGGLSFLGYGVQLPQSSLGSLVQDGALYFTAAPWLLFAPGVVLVVAICAINLLGDGLRDRFEPRGTGSLS</sequence>
<proteinExistence type="inferred from homology"/>
<feature type="transmembrane region" description="Helical" evidence="7">
    <location>
        <begin position="133"/>
        <end position="150"/>
    </location>
</feature>
<dbReference type="Proteomes" id="UP000184440">
    <property type="component" value="Unassembled WGS sequence"/>
</dbReference>
<accession>A0A1M7HB59</accession>
<feature type="transmembrane region" description="Helical" evidence="7">
    <location>
        <begin position="72"/>
        <end position="98"/>
    </location>
</feature>
<keyword evidence="4 7" id="KW-0812">Transmembrane</keyword>
<evidence type="ECO:0000256" key="3">
    <source>
        <dbReference type="ARBA" id="ARBA00022475"/>
    </source>
</evidence>
<gene>
    <name evidence="9" type="ORF">SAMN05443668_101125</name>
</gene>
<evidence type="ECO:0000256" key="5">
    <source>
        <dbReference type="ARBA" id="ARBA00022989"/>
    </source>
</evidence>
<evidence type="ECO:0000259" key="8">
    <source>
        <dbReference type="PROSITE" id="PS50928"/>
    </source>
</evidence>
<dbReference type="GO" id="GO:0005886">
    <property type="term" value="C:plasma membrane"/>
    <property type="evidence" value="ECO:0007669"/>
    <property type="project" value="UniProtKB-SubCell"/>
</dbReference>
<feature type="transmembrane region" description="Helical" evidence="7">
    <location>
        <begin position="185"/>
        <end position="214"/>
    </location>
</feature>
<dbReference type="EMBL" id="FRCS01000001">
    <property type="protein sequence ID" value="SHM25553.1"/>
    <property type="molecule type" value="Genomic_DNA"/>
</dbReference>
<evidence type="ECO:0000313" key="10">
    <source>
        <dbReference type="Proteomes" id="UP000184440"/>
    </source>
</evidence>
<dbReference type="PANTHER" id="PTHR43386:SF25">
    <property type="entry name" value="PEPTIDE ABC TRANSPORTER PERMEASE PROTEIN"/>
    <property type="match status" value="1"/>
</dbReference>
<dbReference type="PANTHER" id="PTHR43386">
    <property type="entry name" value="OLIGOPEPTIDE TRANSPORT SYSTEM PERMEASE PROTEIN APPC"/>
    <property type="match status" value="1"/>
</dbReference>
<evidence type="ECO:0000256" key="7">
    <source>
        <dbReference type="RuleBase" id="RU363032"/>
    </source>
</evidence>
<dbReference type="RefSeq" id="WP_073250305.1">
    <property type="nucleotide sequence ID" value="NZ_FRCS01000001.1"/>
</dbReference>
<evidence type="ECO:0000313" key="9">
    <source>
        <dbReference type="EMBL" id="SHM25553.1"/>
    </source>
</evidence>
<dbReference type="Pfam" id="PF00528">
    <property type="entry name" value="BPD_transp_1"/>
    <property type="match status" value="1"/>
</dbReference>
<evidence type="ECO:0000256" key="2">
    <source>
        <dbReference type="ARBA" id="ARBA00022448"/>
    </source>
</evidence>
<dbReference type="STRING" id="134849.SAMN05443668_101125"/>
<evidence type="ECO:0000256" key="1">
    <source>
        <dbReference type="ARBA" id="ARBA00004651"/>
    </source>
</evidence>
<organism evidence="9 10">
    <name type="scientific">Cryptosporangium aurantiacum</name>
    <dbReference type="NCBI Taxonomy" id="134849"/>
    <lineage>
        <taxon>Bacteria</taxon>
        <taxon>Bacillati</taxon>
        <taxon>Actinomycetota</taxon>
        <taxon>Actinomycetes</taxon>
        <taxon>Cryptosporangiales</taxon>
        <taxon>Cryptosporangiaceae</taxon>
        <taxon>Cryptosporangium</taxon>
    </lineage>
</organism>
<feature type="transmembrane region" description="Helical" evidence="7">
    <location>
        <begin position="110"/>
        <end position="127"/>
    </location>
</feature>
<evidence type="ECO:0000256" key="6">
    <source>
        <dbReference type="ARBA" id="ARBA00023136"/>
    </source>
</evidence>
<dbReference type="InterPro" id="IPR050366">
    <property type="entry name" value="BP-dependent_transpt_permease"/>
</dbReference>
<comment type="similarity">
    <text evidence="7">Belongs to the binding-protein-dependent transport system permease family.</text>
</comment>
<dbReference type="PROSITE" id="PS50928">
    <property type="entry name" value="ABC_TM1"/>
    <property type="match status" value="1"/>
</dbReference>
<keyword evidence="5 7" id="KW-1133">Transmembrane helix</keyword>
<feature type="transmembrane region" description="Helical" evidence="7">
    <location>
        <begin position="234"/>
        <end position="257"/>
    </location>
</feature>
<dbReference type="GO" id="GO:0055085">
    <property type="term" value="P:transmembrane transport"/>
    <property type="evidence" value="ECO:0007669"/>
    <property type="project" value="InterPro"/>
</dbReference>
<keyword evidence="2 7" id="KW-0813">Transport</keyword>
<dbReference type="InterPro" id="IPR000515">
    <property type="entry name" value="MetI-like"/>
</dbReference>
<protein>
    <submittedName>
        <fullName evidence="9">Peptide/nickel transport system permease protein</fullName>
    </submittedName>
</protein>
<feature type="domain" description="ABC transmembrane type-1" evidence="8">
    <location>
        <begin position="68"/>
        <end position="257"/>
    </location>
</feature>
<keyword evidence="6 7" id="KW-0472">Membrane</keyword>
<keyword evidence="3" id="KW-1003">Cell membrane</keyword>
<keyword evidence="10" id="KW-1185">Reference proteome</keyword>
<dbReference type="CDD" id="cd06261">
    <property type="entry name" value="TM_PBP2"/>
    <property type="match status" value="1"/>
</dbReference>
<dbReference type="SUPFAM" id="SSF161098">
    <property type="entry name" value="MetI-like"/>
    <property type="match status" value="1"/>
</dbReference>
<dbReference type="InterPro" id="IPR035906">
    <property type="entry name" value="MetI-like_sf"/>
</dbReference>
<dbReference type="OrthoDB" id="6637947at2"/>
<comment type="subcellular location">
    <subcellularLocation>
        <location evidence="1 7">Cell membrane</location>
        <topology evidence="1 7">Multi-pass membrane protein</topology>
    </subcellularLocation>
</comment>
<reference evidence="9 10" key="1">
    <citation type="submission" date="2016-11" db="EMBL/GenBank/DDBJ databases">
        <authorList>
            <person name="Jaros S."/>
            <person name="Januszkiewicz K."/>
            <person name="Wedrychowicz H."/>
        </authorList>
    </citation>
    <scope>NUCLEOTIDE SEQUENCE [LARGE SCALE GENOMIC DNA]</scope>
    <source>
        <strain evidence="9 10">DSM 46144</strain>
    </source>
</reference>
<name>A0A1M7HB59_9ACTN</name>
<dbReference type="AlphaFoldDB" id="A0A1M7HB59"/>
<evidence type="ECO:0000256" key="4">
    <source>
        <dbReference type="ARBA" id="ARBA00022692"/>
    </source>
</evidence>
<dbReference type="Gene3D" id="1.10.3720.10">
    <property type="entry name" value="MetI-like"/>
    <property type="match status" value="1"/>
</dbReference>